<accession>A0A1I4VM12</accession>
<dbReference type="RefSeq" id="WP_167375224.1">
    <property type="nucleotide sequence ID" value="NZ_FOVD01000001.1"/>
</dbReference>
<dbReference type="EMBL" id="FOVD01000001">
    <property type="protein sequence ID" value="SFN02284.1"/>
    <property type="molecule type" value="Genomic_DNA"/>
</dbReference>
<dbReference type="Proteomes" id="UP000198769">
    <property type="component" value="Unassembled WGS sequence"/>
</dbReference>
<proteinExistence type="predicted"/>
<keyword evidence="2" id="KW-1185">Reference proteome</keyword>
<evidence type="ECO:0008006" key="3">
    <source>
        <dbReference type="Google" id="ProtNLM"/>
    </source>
</evidence>
<evidence type="ECO:0000313" key="2">
    <source>
        <dbReference type="Proteomes" id="UP000198769"/>
    </source>
</evidence>
<evidence type="ECO:0000313" key="1">
    <source>
        <dbReference type="EMBL" id="SFN02284.1"/>
    </source>
</evidence>
<protein>
    <recommendedName>
        <fullName evidence="3">Bacteriocin-type signal sequence-containing protein</fullName>
    </recommendedName>
</protein>
<sequence length="49" mass="5449">MKNLKKLSKSDLKMISGGWVPQPGQSCPSGTCQYRENGACRRYDEALCI</sequence>
<reference evidence="2" key="1">
    <citation type="submission" date="2016-10" db="EMBL/GenBank/DDBJ databases">
        <authorList>
            <person name="Varghese N."/>
            <person name="Submissions S."/>
        </authorList>
    </citation>
    <scope>NUCLEOTIDE SEQUENCE [LARGE SCALE GENOMIC DNA]</scope>
    <source>
        <strain evidence="2">DSM 25575</strain>
    </source>
</reference>
<dbReference type="AlphaFoldDB" id="A0A1I4VM12"/>
<dbReference type="InterPro" id="IPR058074">
    <property type="entry name" value="Bacteriocin-like"/>
</dbReference>
<name>A0A1I4VM12_CHROL</name>
<gene>
    <name evidence="1" type="ORF">SAMN05421594_0429</name>
</gene>
<organism evidence="1 2">
    <name type="scientific">Chryseobacterium oleae</name>
    <dbReference type="NCBI Taxonomy" id="491207"/>
    <lineage>
        <taxon>Bacteria</taxon>
        <taxon>Pseudomonadati</taxon>
        <taxon>Bacteroidota</taxon>
        <taxon>Flavobacteriia</taxon>
        <taxon>Flavobacteriales</taxon>
        <taxon>Weeksellaceae</taxon>
        <taxon>Chryseobacterium group</taxon>
        <taxon>Chryseobacterium</taxon>
    </lineage>
</organism>
<dbReference type="NCBIfam" id="NF047798">
    <property type="entry name" value="leader_Chryseo"/>
    <property type="match status" value="1"/>
</dbReference>